<dbReference type="InterPro" id="IPR029058">
    <property type="entry name" value="AB_hydrolase_fold"/>
</dbReference>
<evidence type="ECO:0000256" key="1">
    <source>
        <dbReference type="SAM" id="MobiDB-lite"/>
    </source>
</evidence>
<dbReference type="EMBL" id="KV875603">
    <property type="protein sequence ID" value="RZR71901.1"/>
    <property type="molecule type" value="Genomic_DNA"/>
</dbReference>
<dbReference type="Gene3D" id="3.40.50.1820">
    <property type="entry name" value="alpha/beta hydrolase"/>
    <property type="match status" value="1"/>
</dbReference>
<evidence type="ECO:0000313" key="2">
    <source>
        <dbReference type="EMBL" id="RZR71901.1"/>
    </source>
</evidence>
<accession>A0A445MCB5</accession>
<protein>
    <submittedName>
        <fullName evidence="2">Uncharacterized protein</fullName>
    </submittedName>
</protein>
<name>A0A445MCB5_ENSVE</name>
<feature type="region of interest" description="Disordered" evidence="1">
    <location>
        <begin position="483"/>
        <end position="513"/>
    </location>
</feature>
<dbReference type="PANTHER" id="PTHR11005">
    <property type="entry name" value="LYSOSOMAL ACID LIPASE-RELATED"/>
    <property type="match status" value="1"/>
</dbReference>
<proteinExistence type="predicted"/>
<dbReference type="AlphaFoldDB" id="A0A445MCB5"/>
<organism evidence="2">
    <name type="scientific">Ensete ventricosum</name>
    <name type="common">Abyssinian banana</name>
    <name type="synonym">Musa ensete</name>
    <dbReference type="NCBI Taxonomy" id="4639"/>
    <lineage>
        <taxon>Eukaryota</taxon>
        <taxon>Viridiplantae</taxon>
        <taxon>Streptophyta</taxon>
        <taxon>Embryophyta</taxon>
        <taxon>Tracheophyta</taxon>
        <taxon>Spermatophyta</taxon>
        <taxon>Magnoliopsida</taxon>
        <taxon>Liliopsida</taxon>
        <taxon>Zingiberales</taxon>
        <taxon>Musaceae</taxon>
        <taxon>Ensete</taxon>
    </lineage>
</organism>
<sequence length="513" mass="57823">MVEIDLYQLILGCNGGGKQPQSMVPPGSGWFAYRSTSGPVRTAQYGRYSSVLQTLVFNKVRHIDPYQRIEFISVWWYCPVAGDPHTGQLADRYVSPGAGPYPSVRQTLVFNLVPYRYIKLCSIRYIIVYQARTGILSFAQYDTVLCIERYAPGYRAPRIARFGAKRSISPGKGGPCASQLVDWYWRYSINEHATKDIPAMIEKIHEIKTSELNKLARPDLDGEVHDQPYKLCAVSHSLGGAVMLMYVITSRIELKPHRLSRLILLSPAGFHDDSTIAFKLLEKLLLLLGPVLAPIVPGLYIPTRFFRMLINKLARDFQNYPALGGLVQTLMSYVVGGDSSNWIGVLSLPHYNMYDMPGVSLHVALHLAQMKRARKFIMYDYGSAAANIEAYGMPEPLDLGKNYELIDIPVDLVAGRKDKVIRPSMVRKHYKLMKKADVQVSYKEFEYAHLDFTFSHREELLAYVMSRLLLVAPTQKHHRAQAAAVRLKPNGTQSTTESDDVEHSGTSEIVPYS</sequence>
<reference evidence="2" key="1">
    <citation type="journal article" date="2018" name="Data Brief">
        <title>Genome sequence data from 17 accessions of Ensete ventricosum, a staple food crop for millions in Ethiopia.</title>
        <authorList>
            <person name="Yemataw Z."/>
            <person name="Muzemil S."/>
            <person name="Ambachew D."/>
            <person name="Tripathi L."/>
            <person name="Tesfaye K."/>
            <person name="Chala A."/>
            <person name="Farbos A."/>
            <person name="O'Neill P."/>
            <person name="Moore K."/>
            <person name="Grant M."/>
            <person name="Studholme D.J."/>
        </authorList>
    </citation>
    <scope>NUCLEOTIDE SEQUENCE [LARGE SCALE GENOMIC DNA]</scope>
    <source>
        <tissue evidence="2">Leaf</tissue>
    </source>
</reference>
<dbReference type="SUPFAM" id="SSF53474">
    <property type="entry name" value="alpha/beta-Hydrolases"/>
    <property type="match status" value="1"/>
</dbReference>
<gene>
    <name evidence="2" type="ORF">BHM03_00008674</name>
</gene>
<dbReference type="Proteomes" id="UP000290560">
    <property type="component" value="Unassembled WGS sequence"/>
</dbReference>